<accession>A0A8J2MMV9</accession>
<gene>
    <name evidence="1" type="ORF">HICCMSTLAB_LOCUS7850</name>
</gene>
<name>A0A8J2MMV9_COTCN</name>
<comment type="caution">
    <text evidence="1">The sequence shown here is derived from an EMBL/GenBank/DDBJ whole genome shotgun (WGS) entry which is preliminary data.</text>
</comment>
<keyword evidence="2" id="KW-1185">Reference proteome</keyword>
<dbReference type="EMBL" id="CAJNRD030001121">
    <property type="protein sequence ID" value="CAG5095722.1"/>
    <property type="molecule type" value="Genomic_DNA"/>
</dbReference>
<evidence type="ECO:0000313" key="2">
    <source>
        <dbReference type="Proteomes" id="UP000786811"/>
    </source>
</evidence>
<proteinExistence type="predicted"/>
<reference evidence="1" key="1">
    <citation type="submission" date="2021-04" db="EMBL/GenBank/DDBJ databases">
        <authorList>
            <person name="Chebbi M.A.C M."/>
        </authorList>
    </citation>
    <scope>NUCLEOTIDE SEQUENCE</scope>
</reference>
<evidence type="ECO:0000313" key="1">
    <source>
        <dbReference type="EMBL" id="CAG5095722.1"/>
    </source>
</evidence>
<sequence length="99" mass="11401">NNNNIIIIDSTNPQKHHTSHRFFEAFSDIDPFGRDRTTRSFTKAHDCDVNDYSHPGHVRSPFICPLATIILCDKLPTQVSIFQMTELTIENKKSDRNND</sequence>
<feature type="non-terminal residue" evidence="1">
    <location>
        <position position="1"/>
    </location>
</feature>
<dbReference type="AlphaFoldDB" id="A0A8J2MMV9"/>
<organism evidence="1 2">
    <name type="scientific">Cotesia congregata</name>
    <name type="common">Parasitoid wasp</name>
    <name type="synonym">Apanteles congregatus</name>
    <dbReference type="NCBI Taxonomy" id="51543"/>
    <lineage>
        <taxon>Eukaryota</taxon>
        <taxon>Metazoa</taxon>
        <taxon>Ecdysozoa</taxon>
        <taxon>Arthropoda</taxon>
        <taxon>Hexapoda</taxon>
        <taxon>Insecta</taxon>
        <taxon>Pterygota</taxon>
        <taxon>Neoptera</taxon>
        <taxon>Endopterygota</taxon>
        <taxon>Hymenoptera</taxon>
        <taxon>Apocrita</taxon>
        <taxon>Ichneumonoidea</taxon>
        <taxon>Braconidae</taxon>
        <taxon>Microgastrinae</taxon>
        <taxon>Cotesia</taxon>
    </lineage>
</organism>
<feature type="non-terminal residue" evidence="1">
    <location>
        <position position="99"/>
    </location>
</feature>
<protein>
    <submittedName>
        <fullName evidence="1">Uncharacterized protein</fullName>
    </submittedName>
</protein>
<dbReference type="Proteomes" id="UP000786811">
    <property type="component" value="Unassembled WGS sequence"/>
</dbReference>